<dbReference type="InterPro" id="IPR005511">
    <property type="entry name" value="SMP-30"/>
</dbReference>
<evidence type="ECO:0000313" key="3">
    <source>
        <dbReference type="EMBL" id="WDE95887.1"/>
    </source>
</evidence>
<proteinExistence type="inferred from homology"/>
<reference evidence="3 4" key="1">
    <citation type="submission" date="2023-02" db="EMBL/GenBank/DDBJ databases">
        <title>Genome sequence of Lentisphaera profundi SAORIC-696.</title>
        <authorList>
            <person name="Kim e."/>
            <person name="Cho J.-C."/>
            <person name="Choi A."/>
            <person name="Kang I."/>
        </authorList>
    </citation>
    <scope>NUCLEOTIDE SEQUENCE [LARGE SCALE GENOMIC DNA]</scope>
    <source>
        <strain evidence="3 4">SAORIC-696</strain>
    </source>
</reference>
<dbReference type="EMBL" id="CP117811">
    <property type="protein sequence ID" value="WDE95887.1"/>
    <property type="molecule type" value="Genomic_DNA"/>
</dbReference>
<dbReference type="Gene3D" id="2.120.10.30">
    <property type="entry name" value="TolB, C-terminal domain"/>
    <property type="match status" value="1"/>
</dbReference>
<dbReference type="PANTHER" id="PTHR10907:SF47">
    <property type="entry name" value="REGUCALCIN"/>
    <property type="match status" value="1"/>
</dbReference>
<name>A0ABY7VQ97_9BACT</name>
<dbReference type="InterPro" id="IPR011042">
    <property type="entry name" value="6-blade_b-propeller_TolB-like"/>
</dbReference>
<dbReference type="InterPro" id="IPR013658">
    <property type="entry name" value="SGL"/>
</dbReference>
<evidence type="ECO:0000313" key="4">
    <source>
        <dbReference type="Proteomes" id="UP001214250"/>
    </source>
</evidence>
<dbReference type="PRINTS" id="PR01790">
    <property type="entry name" value="SMP30FAMILY"/>
</dbReference>
<dbReference type="SUPFAM" id="SSF63829">
    <property type="entry name" value="Calcium-dependent phosphotriesterase"/>
    <property type="match status" value="1"/>
</dbReference>
<sequence length="283" mass="32052">MSKQLTIVSDVVNILGEGPCWSKYGFAWVDILGKKICHVQEGQLDEFHLEQMPSSLAFDEDGGLVFTLNDGFYKFEGRDPKPLCLLDRPHEDMRFNDGKIDGQGRYWSGTMDMKEENPLGSLYVMDDSSLIKVLDDITVSNGLCWDGSTFYYVDSPTKQVKKFYYDSDALALIEEDVLFAVTEEDVFPDGMCIDDEGHLWLALWNGFKVLRIHSVSGEILEQIDLPCKKVTSCCFGGNNRDELYITTASYEMSPKDWEKYPDSGKIFMCRPGVTGPLLNLFQS</sequence>
<feature type="domain" description="SMP-30/Gluconolactonase/LRE-like region" evidence="2">
    <location>
        <begin position="15"/>
        <end position="248"/>
    </location>
</feature>
<gene>
    <name evidence="3" type="ORF">PQO03_09175</name>
</gene>
<dbReference type="RefSeq" id="WP_274149747.1">
    <property type="nucleotide sequence ID" value="NZ_CP117811.1"/>
</dbReference>
<dbReference type="Pfam" id="PF08450">
    <property type="entry name" value="SGL"/>
    <property type="match status" value="1"/>
</dbReference>
<dbReference type="Proteomes" id="UP001214250">
    <property type="component" value="Chromosome 1"/>
</dbReference>
<dbReference type="PANTHER" id="PTHR10907">
    <property type="entry name" value="REGUCALCIN"/>
    <property type="match status" value="1"/>
</dbReference>
<accession>A0ABY7VQ97</accession>
<keyword evidence="4" id="KW-1185">Reference proteome</keyword>
<organism evidence="3 4">
    <name type="scientific">Lentisphaera profundi</name>
    <dbReference type="NCBI Taxonomy" id="1658616"/>
    <lineage>
        <taxon>Bacteria</taxon>
        <taxon>Pseudomonadati</taxon>
        <taxon>Lentisphaerota</taxon>
        <taxon>Lentisphaeria</taxon>
        <taxon>Lentisphaerales</taxon>
        <taxon>Lentisphaeraceae</taxon>
        <taxon>Lentisphaera</taxon>
    </lineage>
</organism>
<protein>
    <submittedName>
        <fullName evidence="3">SMP-30/gluconolactonase/LRE family protein</fullName>
    </submittedName>
</protein>
<evidence type="ECO:0000256" key="1">
    <source>
        <dbReference type="ARBA" id="ARBA00008853"/>
    </source>
</evidence>
<comment type="similarity">
    <text evidence="1">Belongs to the SMP-30/CGR1 family.</text>
</comment>
<evidence type="ECO:0000259" key="2">
    <source>
        <dbReference type="Pfam" id="PF08450"/>
    </source>
</evidence>